<reference evidence="1 2" key="1">
    <citation type="submission" date="2019-02" db="EMBL/GenBank/DDBJ databases">
        <title>Deep-cultivation of Planctomycetes and their phenomic and genomic characterization uncovers novel biology.</title>
        <authorList>
            <person name="Wiegand S."/>
            <person name="Jogler M."/>
            <person name="Boedeker C."/>
            <person name="Pinto D."/>
            <person name="Vollmers J."/>
            <person name="Rivas-Marin E."/>
            <person name="Kohn T."/>
            <person name="Peeters S.H."/>
            <person name="Heuer A."/>
            <person name="Rast P."/>
            <person name="Oberbeckmann S."/>
            <person name="Bunk B."/>
            <person name="Jeske O."/>
            <person name="Meyerdierks A."/>
            <person name="Storesund J.E."/>
            <person name="Kallscheuer N."/>
            <person name="Luecker S."/>
            <person name="Lage O.M."/>
            <person name="Pohl T."/>
            <person name="Merkel B.J."/>
            <person name="Hornburger P."/>
            <person name="Mueller R.-W."/>
            <person name="Bruemmer F."/>
            <person name="Labrenz M."/>
            <person name="Spormann A.M."/>
            <person name="Op Den Camp H."/>
            <person name="Overmann J."/>
            <person name="Amann R."/>
            <person name="Jetten M.S.M."/>
            <person name="Mascher T."/>
            <person name="Medema M.H."/>
            <person name="Devos D.P."/>
            <person name="Kaster A.-K."/>
            <person name="Ovreas L."/>
            <person name="Rohde M."/>
            <person name="Galperin M.Y."/>
            <person name="Jogler C."/>
        </authorList>
    </citation>
    <scope>NUCLEOTIDE SEQUENCE [LARGE SCALE GENOMIC DNA]</scope>
    <source>
        <strain evidence="1 2">Enr8</strain>
    </source>
</reference>
<name>A0A5C5V1J6_9BACT</name>
<protein>
    <submittedName>
        <fullName evidence="1">Uncharacterized protein</fullName>
    </submittedName>
</protein>
<sequence length="43" mass="4640">MPAPVAGKDRSKELQKKYLDLSGSGLSATLAVNQSNDFLFEVN</sequence>
<gene>
    <name evidence="1" type="ORF">Enr8_34870</name>
</gene>
<accession>A0A5C5V1J6</accession>
<dbReference type="AlphaFoldDB" id="A0A5C5V1J6"/>
<dbReference type="EMBL" id="SJPF01000004">
    <property type="protein sequence ID" value="TWT31565.1"/>
    <property type="molecule type" value="Genomic_DNA"/>
</dbReference>
<comment type="caution">
    <text evidence="1">The sequence shown here is derived from an EMBL/GenBank/DDBJ whole genome shotgun (WGS) entry which is preliminary data.</text>
</comment>
<dbReference type="Proteomes" id="UP000318878">
    <property type="component" value="Unassembled WGS sequence"/>
</dbReference>
<evidence type="ECO:0000313" key="1">
    <source>
        <dbReference type="EMBL" id="TWT31565.1"/>
    </source>
</evidence>
<keyword evidence="2" id="KW-1185">Reference proteome</keyword>
<proteinExistence type="predicted"/>
<organism evidence="1 2">
    <name type="scientific">Blastopirellula retiformator</name>
    <dbReference type="NCBI Taxonomy" id="2527970"/>
    <lineage>
        <taxon>Bacteria</taxon>
        <taxon>Pseudomonadati</taxon>
        <taxon>Planctomycetota</taxon>
        <taxon>Planctomycetia</taxon>
        <taxon>Pirellulales</taxon>
        <taxon>Pirellulaceae</taxon>
        <taxon>Blastopirellula</taxon>
    </lineage>
</organism>
<evidence type="ECO:0000313" key="2">
    <source>
        <dbReference type="Proteomes" id="UP000318878"/>
    </source>
</evidence>